<evidence type="ECO:0000256" key="5">
    <source>
        <dbReference type="PROSITE-ProRule" id="PRU00108"/>
    </source>
</evidence>
<dbReference type="PROSITE" id="PS50071">
    <property type="entry name" value="HOMEOBOX_2"/>
    <property type="match status" value="1"/>
</dbReference>
<comment type="subcellular location">
    <subcellularLocation>
        <location evidence="1 5 6">Nucleus</location>
    </subcellularLocation>
</comment>
<evidence type="ECO:0000256" key="4">
    <source>
        <dbReference type="ARBA" id="ARBA00023242"/>
    </source>
</evidence>
<dbReference type="GO" id="GO:0005634">
    <property type="term" value="C:nucleus"/>
    <property type="evidence" value="ECO:0007669"/>
    <property type="project" value="UniProtKB-SubCell"/>
</dbReference>
<evidence type="ECO:0000256" key="3">
    <source>
        <dbReference type="ARBA" id="ARBA00023155"/>
    </source>
</evidence>
<feature type="compositionally biased region" description="Polar residues" evidence="7">
    <location>
        <begin position="55"/>
        <end position="78"/>
    </location>
</feature>
<evidence type="ECO:0000259" key="8">
    <source>
        <dbReference type="PROSITE" id="PS50071"/>
    </source>
</evidence>
<feature type="region of interest" description="Disordered" evidence="7">
    <location>
        <begin position="52"/>
        <end position="92"/>
    </location>
</feature>
<sequence length="265" mass="30385">MRHISDRRNMAQLNSKQTITFSIDGILSSSSEGENLRRNLVVYRENCRKPETLHSAGTDSTINVESSTTRAGNNSPDIKTSLDKHPESSLKETEQCDTVSMDAAKIKPSNKKKRRVLFSKAQVFQLESRFRVQKYLSAVERDQLARMINLTPSQVKIWFQNHRYKSRQQIKHDGQFEDEAGRAPCGGHYHPAEMPCLQPCPYYEPRDTINSFSSAFMPWSSVCPASPLTTMNSFSIAARQSQHFARYPSCQYEGQRQQFYPPVFY</sequence>
<keyword evidence="10" id="KW-1185">Reference proteome</keyword>
<dbReference type="SMART" id="SM00389">
    <property type="entry name" value="HOX"/>
    <property type="match status" value="1"/>
</dbReference>
<evidence type="ECO:0000256" key="2">
    <source>
        <dbReference type="ARBA" id="ARBA00023125"/>
    </source>
</evidence>
<dbReference type="Proteomes" id="UP001163046">
    <property type="component" value="Unassembled WGS sequence"/>
</dbReference>
<keyword evidence="2 5" id="KW-0238">DNA-binding</keyword>
<evidence type="ECO:0000313" key="10">
    <source>
        <dbReference type="Proteomes" id="UP001163046"/>
    </source>
</evidence>
<dbReference type="InterPro" id="IPR001356">
    <property type="entry name" value="HD"/>
</dbReference>
<organism evidence="9 10">
    <name type="scientific">Desmophyllum pertusum</name>
    <dbReference type="NCBI Taxonomy" id="174260"/>
    <lineage>
        <taxon>Eukaryota</taxon>
        <taxon>Metazoa</taxon>
        <taxon>Cnidaria</taxon>
        <taxon>Anthozoa</taxon>
        <taxon>Hexacorallia</taxon>
        <taxon>Scleractinia</taxon>
        <taxon>Caryophylliina</taxon>
        <taxon>Caryophylliidae</taxon>
        <taxon>Desmophyllum</taxon>
    </lineage>
</organism>
<dbReference type="InterPro" id="IPR009057">
    <property type="entry name" value="Homeodomain-like_sf"/>
</dbReference>
<gene>
    <name evidence="9" type="primary">NKX2-1</name>
    <name evidence="9" type="ORF">OS493_014353</name>
</gene>
<dbReference type="Pfam" id="PF00046">
    <property type="entry name" value="Homeodomain"/>
    <property type="match status" value="1"/>
</dbReference>
<keyword evidence="3 5" id="KW-0371">Homeobox</keyword>
<keyword evidence="4 5" id="KW-0539">Nucleus</keyword>
<dbReference type="PANTHER" id="PTHR24340">
    <property type="entry name" value="HOMEOBOX PROTEIN NKX"/>
    <property type="match status" value="1"/>
</dbReference>
<protein>
    <submittedName>
        <fullName evidence="9">DNA binding</fullName>
    </submittedName>
</protein>
<dbReference type="CDD" id="cd00086">
    <property type="entry name" value="homeodomain"/>
    <property type="match status" value="1"/>
</dbReference>
<dbReference type="PROSITE" id="PS00027">
    <property type="entry name" value="HOMEOBOX_1"/>
    <property type="match status" value="1"/>
</dbReference>
<dbReference type="InterPro" id="IPR050394">
    <property type="entry name" value="Homeobox_NK-like"/>
</dbReference>
<dbReference type="GO" id="GO:0000978">
    <property type="term" value="F:RNA polymerase II cis-regulatory region sequence-specific DNA binding"/>
    <property type="evidence" value="ECO:0007669"/>
    <property type="project" value="TreeGrafter"/>
</dbReference>
<proteinExistence type="predicted"/>
<dbReference type="InterPro" id="IPR017970">
    <property type="entry name" value="Homeobox_CS"/>
</dbReference>
<dbReference type="Gene3D" id="1.10.10.60">
    <property type="entry name" value="Homeodomain-like"/>
    <property type="match status" value="1"/>
</dbReference>
<feature type="DNA-binding region" description="Homeobox" evidence="5">
    <location>
        <begin position="111"/>
        <end position="170"/>
    </location>
</feature>
<dbReference type="PANTHER" id="PTHR24340:SF82">
    <property type="entry name" value="HOMEOBOX PROTEIN VND"/>
    <property type="match status" value="1"/>
</dbReference>
<evidence type="ECO:0000256" key="6">
    <source>
        <dbReference type="RuleBase" id="RU000682"/>
    </source>
</evidence>
<evidence type="ECO:0000313" key="9">
    <source>
        <dbReference type="EMBL" id="KAJ7373205.1"/>
    </source>
</evidence>
<reference evidence="9" key="1">
    <citation type="submission" date="2023-01" db="EMBL/GenBank/DDBJ databases">
        <title>Genome assembly of the deep-sea coral Lophelia pertusa.</title>
        <authorList>
            <person name="Herrera S."/>
            <person name="Cordes E."/>
        </authorList>
    </citation>
    <scope>NUCLEOTIDE SEQUENCE</scope>
    <source>
        <strain evidence="9">USNM1676648</strain>
        <tissue evidence="9">Polyp</tissue>
    </source>
</reference>
<dbReference type="EMBL" id="MU826832">
    <property type="protein sequence ID" value="KAJ7373205.1"/>
    <property type="molecule type" value="Genomic_DNA"/>
</dbReference>
<evidence type="ECO:0000256" key="1">
    <source>
        <dbReference type="ARBA" id="ARBA00004123"/>
    </source>
</evidence>
<evidence type="ECO:0000256" key="7">
    <source>
        <dbReference type="SAM" id="MobiDB-lite"/>
    </source>
</evidence>
<dbReference type="PRINTS" id="PR00024">
    <property type="entry name" value="HOMEOBOX"/>
</dbReference>
<dbReference type="OrthoDB" id="6159439at2759"/>
<dbReference type="SUPFAM" id="SSF46689">
    <property type="entry name" value="Homeodomain-like"/>
    <property type="match status" value="1"/>
</dbReference>
<dbReference type="InterPro" id="IPR020479">
    <property type="entry name" value="HD_metazoa"/>
</dbReference>
<feature type="compositionally biased region" description="Basic and acidic residues" evidence="7">
    <location>
        <begin position="80"/>
        <end position="92"/>
    </location>
</feature>
<accession>A0A9W9Z1B0</accession>
<comment type="caution">
    <text evidence="9">The sequence shown here is derived from an EMBL/GenBank/DDBJ whole genome shotgun (WGS) entry which is preliminary data.</text>
</comment>
<dbReference type="GO" id="GO:0000981">
    <property type="term" value="F:DNA-binding transcription factor activity, RNA polymerase II-specific"/>
    <property type="evidence" value="ECO:0007669"/>
    <property type="project" value="InterPro"/>
</dbReference>
<dbReference type="AlphaFoldDB" id="A0A9W9Z1B0"/>
<dbReference type="GO" id="GO:0030154">
    <property type="term" value="P:cell differentiation"/>
    <property type="evidence" value="ECO:0007669"/>
    <property type="project" value="TreeGrafter"/>
</dbReference>
<name>A0A9W9Z1B0_9CNID</name>
<feature type="domain" description="Homeobox" evidence="8">
    <location>
        <begin position="109"/>
        <end position="169"/>
    </location>
</feature>